<comment type="caution">
    <text evidence="3">The sequence shown here is derived from an EMBL/GenBank/DDBJ whole genome shotgun (WGS) entry which is preliminary data.</text>
</comment>
<keyword evidence="2" id="KW-0732">Signal</keyword>
<gene>
    <name evidence="3" type="ORF">MNOR_LOCUS1181</name>
</gene>
<feature type="chain" id="PRO_5043819539" evidence="2">
    <location>
        <begin position="25"/>
        <end position="293"/>
    </location>
</feature>
<accession>A0AAV2PLW8</accession>
<evidence type="ECO:0000313" key="3">
    <source>
        <dbReference type="EMBL" id="CAL4060253.1"/>
    </source>
</evidence>
<dbReference type="AlphaFoldDB" id="A0AAV2PLW8"/>
<dbReference type="EMBL" id="CAXKWB010000300">
    <property type="protein sequence ID" value="CAL4060253.1"/>
    <property type="molecule type" value="Genomic_DNA"/>
</dbReference>
<dbReference type="Proteomes" id="UP001497623">
    <property type="component" value="Unassembled WGS sequence"/>
</dbReference>
<proteinExistence type="predicted"/>
<organism evidence="3 4">
    <name type="scientific">Meganyctiphanes norvegica</name>
    <name type="common">Northern krill</name>
    <name type="synonym">Thysanopoda norvegica</name>
    <dbReference type="NCBI Taxonomy" id="48144"/>
    <lineage>
        <taxon>Eukaryota</taxon>
        <taxon>Metazoa</taxon>
        <taxon>Ecdysozoa</taxon>
        <taxon>Arthropoda</taxon>
        <taxon>Crustacea</taxon>
        <taxon>Multicrustacea</taxon>
        <taxon>Malacostraca</taxon>
        <taxon>Eumalacostraca</taxon>
        <taxon>Eucarida</taxon>
        <taxon>Euphausiacea</taxon>
        <taxon>Euphausiidae</taxon>
        <taxon>Meganyctiphanes</taxon>
    </lineage>
</organism>
<protein>
    <submittedName>
        <fullName evidence="3">Uncharacterized protein</fullName>
    </submittedName>
</protein>
<evidence type="ECO:0000256" key="1">
    <source>
        <dbReference type="SAM" id="MobiDB-lite"/>
    </source>
</evidence>
<evidence type="ECO:0000256" key="2">
    <source>
        <dbReference type="SAM" id="SignalP"/>
    </source>
</evidence>
<sequence>RNKMHGSTIYLFVATSASLSLVTGQEWLWESRGLLAAESRQGIGGGGSGFGRRPTTLFPPPLPGIAPPPNPRARDQGFRAIRNRPSAFPRFNRQFSQFGKAPQGRPAPSSRLQPPLQPTQPTLQPTDGPIPIVIRPLELDISKLPLENSAHELAPHQLHPPFPSVAEVILARQQIEGNFQGVDLEGQASIQRSAAIPASIPASSQVITPINAHLIKDPHPDALISVPDISVLPLDSTSTPAPDISKLPLQAPGEENSFPFQHALISTQDVTSDDESFDTARVFETADISTNFS</sequence>
<feature type="signal peptide" evidence="2">
    <location>
        <begin position="1"/>
        <end position="24"/>
    </location>
</feature>
<feature type="non-terminal residue" evidence="3">
    <location>
        <position position="1"/>
    </location>
</feature>
<feature type="region of interest" description="Disordered" evidence="1">
    <location>
        <begin position="97"/>
        <end position="128"/>
    </location>
</feature>
<evidence type="ECO:0000313" key="4">
    <source>
        <dbReference type="Proteomes" id="UP001497623"/>
    </source>
</evidence>
<keyword evidence="4" id="KW-1185">Reference proteome</keyword>
<name>A0AAV2PLW8_MEGNR</name>
<reference evidence="3 4" key="1">
    <citation type="submission" date="2024-05" db="EMBL/GenBank/DDBJ databases">
        <authorList>
            <person name="Wallberg A."/>
        </authorList>
    </citation>
    <scope>NUCLEOTIDE SEQUENCE [LARGE SCALE GENOMIC DNA]</scope>
</reference>